<organism evidence="13 14">
    <name type="scientific">Chromatocurvus halotolerans</name>
    <dbReference type="NCBI Taxonomy" id="1132028"/>
    <lineage>
        <taxon>Bacteria</taxon>
        <taxon>Pseudomonadati</taxon>
        <taxon>Pseudomonadota</taxon>
        <taxon>Gammaproteobacteria</taxon>
        <taxon>Cellvibrionales</taxon>
        <taxon>Halieaceae</taxon>
        <taxon>Chromatocurvus</taxon>
    </lineage>
</organism>
<sequence length="906" mass="97384">MAHDRNAPTEEAWHALTGREALDRLDSDTDGLALDEVERRQASWGANALPEENRAGALRIFLRQFKDPLVYILLIAAAVSLALDNLANATFIAAVLLINAGIGALQEGRAEASAAALQDMIRVRTRAVRAGREERVDATGLVPGDIVELAQGDAVPADLRLLSSQDLEVDEAPLTGESTPVAKNADDEVKEGAVVNERTTMAFAGSTVMSGNARGIVCRIGKDTEVGQIAESLAHGESQAPPLVLKLRRLTRQIALFVLFAVVLLSITQFLRGETPEQIFFLGVALAVSAIPAGLPIAITVAMALATRRMARCNVIVRQLAAVEGLGSCTLIASDKTGTLTENQLTIQRLELASGEQWDVSGEGYRPDGRIHRDDSEPHDECAAAIAHLVRAGMLCNDACIRFDKAGEPAASEGDSVDLAFLVLGAKTNEERGRMLERYPEVASLPFSSERRFAATFNEVDNAVVAHVKGAAEAVLPMCAEVDQEALLKREECLAQEGYRVLAVATGRVSDTANDYGADDLAGLGFVGFAALIDPIREEVPEAVKRCREAGVQIRMITGDHPATGLAIARELGMADEASEALTGAALRELEDEPESLAARVRAAPVFARVEPSQKTQIVELLQDAGELVAVTGDGVNDAPALKTAHIGVAMGRGGTDVARRAASLILGDDNFASLVDGIEQGRCAYDNVRKVTWLLLSTGVAEVLLFFLALFAGLPLPLTAIQLLWLNLVTNGIQDVALASEGVEPGALKRKPRPVRERIFNQRMIRQTLISGGYMGSMAFLLFFVMFEFFGIGEFEARNLVLLLMVLFENVHTFSCRSETRSVLQVPFAANRLLILAVILAQGVHIGAMYMPVLRDVLAVEPVSLSLWSLLLAVALSLLALDEAAKWWRRRPHRHGKKSASGGQR</sequence>
<name>A0A4R2KVC1_9GAMM</name>
<evidence type="ECO:0000256" key="8">
    <source>
        <dbReference type="ARBA" id="ARBA00022967"/>
    </source>
</evidence>
<dbReference type="InterPro" id="IPR023299">
    <property type="entry name" value="ATPase_P-typ_cyto_dom_N"/>
</dbReference>
<dbReference type="PROSITE" id="PS00154">
    <property type="entry name" value="ATPASE_E1_E2"/>
    <property type="match status" value="1"/>
</dbReference>
<dbReference type="Proteomes" id="UP000294980">
    <property type="component" value="Unassembled WGS sequence"/>
</dbReference>
<evidence type="ECO:0000256" key="1">
    <source>
        <dbReference type="ARBA" id="ARBA00004127"/>
    </source>
</evidence>
<dbReference type="SFLD" id="SFLDF00027">
    <property type="entry name" value="p-type_atpase"/>
    <property type="match status" value="1"/>
</dbReference>
<dbReference type="GO" id="GO:0006883">
    <property type="term" value="P:intracellular sodium ion homeostasis"/>
    <property type="evidence" value="ECO:0007669"/>
    <property type="project" value="TreeGrafter"/>
</dbReference>
<comment type="similarity">
    <text evidence="2">Belongs to the cation transport ATPase (P-type) (TC 3.A.3) family. Type IIA subfamily.</text>
</comment>
<reference evidence="13 14" key="1">
    <citation type="submission" date="2019-03" db="EMBL/GenBank/DDBJ databases">
        <title>Genomic Encyclopedia of Type Strains, Phase IV (KMG-IV): sequencing the most valuable type-strain genomes for metagenomic binning, comparative biology and taxonomic classification.</title>
        <authorList>
            <person name="Goeker M."/>
        </authorList>
    </citation>
    <scope>NUCLEOTIDE SEQUENCE [LARGE SCALE GENOMIC DNA]</scope>
    <source>
        <strain evidence="13 14">DSM 23344</strain>
    </source>
</reference>
<dbReference type="Pfam" id="PF13246">
    <property type="entry name" value="Cation_ATPase"/>
    <property type="match status" value="1"/>
</dbReference>
<comment type="subcellular location">
    <subcellularLocation>
        <location evidence="1">Endomembrane system</location>
        <topology evidence="1">Multi-pass membrane protein</topology>
    </subcellularLocation>
</comment>
<dbReference type="Pfam" id="PF00690">
    <property type="entry name" value="Cation_ATPase_N"/>
    <property type="match status" value="1"/>
</dbReference>
<dbReference type="Gene3D" id="1.20.1110.10">
    <property type="entry name" value="Calcium-transporting ATPase, transmembrane domain"/>
    <property type="match status" value="1"/>
</dbReference>
<evidence type="ECO:0000256" key="11">
    <source>
        <dbReference type="SAM" id="Phobius"/>
    </source>
</evidence>
<dbReference type="SMART" id="SM00831">
    <property type="entry name" value="Cation_ATPase_N"/>
    <property type="match status" value="1"/>
</dbReference>
<feature type="transmembrane region" description="Helical" evidence="11">
    <location>
        <begin position="765"/>
        <end position="788"/>
    </location>
</feature>
<keyword evidence="8" id="KW-1278">Translocase</keyword>
<protein>
    <submittedName>
        <fullName evidence="13">P-type E1-E2 ATPase</fullName>
    </submittedName>
</protein>
<dbReference type="InterPro" id="IPR006068">
    <property type="entry name" value="ATPase_P-typ_cation-transptr_C"/>
</dbReference>
<dbReference type="PANTHER" id="PTHR43294:SF20">
    <property type="entry name" value="P-TYPE ATPASE"/>
    <property type="match status" value="1"/>
</dbReference>
<feature type="transmembrane region" description="Helical" evidence="11">
    <location>
        <begin position="830"/>
        <end position="852"/>
    </location>
</feature>
<evidence type="ECO:0000259" key="12">
    <source>
        <dbReference type="SMART" id="SM00831"/>
    </source>
</evidence>
<dbReference type="SUPFAM" id="SSF56784">
    <property type="entry name" value="HAD-like"/>
    <property type="match status" value="1"/>
</dbReference>
<dbReference type="GO" id="GO:1902600">
    <property type="term" value="P:proton transmembrane transport"/>
    <property type="evidence" value="ECO:0007669"/>
    <property type="project" value="TreeGrafter"/>
</dbReference>
<evidence type="ECO:0000313" key="14">
    <source>
        <dbReference type="Proteomes" id="UP000294980"/>
    </source>
</evidence>
<dbReference type="GO" id="GO:0030007">
    <property type="term" value="P:intracellular potassium ion homeostasis"/>
    <property type="evidence" value="ECO:0007669"/>
    <property type="project" value="TreeGrafter"/>
</dbReference>
<evidence type="ECO:0000256" key="9">
    <source>
        <dbReference type="ARBA" id="ARBA00022989"/>
    </source>
</evidence>
<evidence type="ECO:0000256" key="5">
    <source>
        <dbReference type="ARBA" id="ARBA00022741"/>
    </source>
</evidence>
<dbReference type="GO" id="GO:0036376">
    <property type="term" value="P:sodium ion export across plasma membrane"/>
    <property type="evidence" value="ECO:0007669"/>
    <property type="project" value="TreeGrafter"/>
</dbReference>
<dbReference type="Pfam" id="PF00689">
    <property type="entry name" value="Cation_ATPase_C"/>
    <property type="match status" value="1"/>
</dbReference>
<dbReference type="GO" id="GO:0016887">
    <property type="term" value="F:ATP hydrolysis activity"/>
    <property type="evidence" value="ECO:0007669"/>
    <property type="project" value="InterPro"/>
</dbReference>
<evidence type="ECO:0000256" key="7">
    <source>
        <dbReference type="ARBA" id="ARBA00022842"/>
    </source>
</evidence>
<keyword evidence="6" id="KW-0067">ATP-binding</keyword>
<gene>
    <name evidence="13" type="ORF">EV688_11081</name>
</gene>
<dbReference type="InterPro" id="IPR008250">
    <property type="entry name" value="ATPase_P-typ_transduc_dom_A_sf"/>
</dbReference>
<dbReference type="GO" id="GO:0005886">
    <property type="term" value="C:plasma membrane"/>
    <property type="evidence" value="ECO:0007669"/>
    <property type="project" value="TreeGrafter"/>
</dbReference>
<dbReference type="GO" id="GO:0005524">
    <property type="term" value="F:ATP binding"/>
    <property type="evidence" value="ECO:0007669"/>
    <property type="project" value="UniProtKB-KW"/>
</dbReference>
<dbReference type="InterPro" id="IPR023298">
    <property type="entry name" value="ATPase_P-typ_TM_dom_sf"/>
</dbReference>
<dbReference type="EMBL" id="SLWX01000010">
    <property type="protein sequence ID" value="TCO75126.1"/>
    <property type="molecule type" value="Genomic_DNA"/>
</dbReference>
<dbReference type="GO" id="GO:0005391">
    <property type="term" value="F:P-type sodium:potassium-exchanging transporter activity"/>
    <property type="evidence" value="ECO:0007669"/>
    <property type="project" value="TreeGrafter"/>
</dbReference>
<feature type="transmembrane region" description="Helical" evidence="11">
    <location>
        <begin position="800"/>
        <end position="818"/>
    </location>
</feature>
<dbReference type="Gene3D" id="3.40.1110.10">
    <property type="entry name" value="Calcium-transporting ATPase, cytoplasmic domain N"/>
    <property type="match status" value="1"/>
</dbReference>
<dbReference type="InterPro" id="IPR044492">
    <property type="entry name" value="P_typ_ATPase_HD_dom"/>
</dbReference>
<dbReference type="InterPro" id="IPR059000">
    <property type="entry name" value="ATPase_P-type_domA"/>
</dbReference>
<dbReference type="SUPFAM" id="SSF81660">
    <property type="entry name" value="Metal cation-transporting ATPase, ATP-binding domain N"/>
    <property type="match status" value="1"/>
</dbReference>
<dbReference type="AlphaFoldDB" id="A0A4R2KVC1"/>
<dbReference type="InterPro" id="IPR036412">
    <property type="entry name" value="HAD-like_sf"/>
</dbReference>
<dbReference type="InterPro" id="IPR018303">
    <property type="entry name" value="ATPase_P-typ_P_site"/>
</dbReference>
<dbReference type="PRINTS" id="PR00119">
    <property type="entry name" value="CATATPASE"/>
</dbReference>
<dbReference type="Pfam" id="PF00122">
    <property type="entry name" value="E1-E2_ATPase"/>
    <property type="match status" value="1"/>
</dbReference>
<dbReference type="GO" id="GO:1990573">
    <property type="term" value="P:potassium ion import across plasma membrane"/>
    <property type="evidence" value="ECO:0007669"/>
    <property type="project" value="TreeGrafter"/>
</dbReference>
<dbReference type="FunFam" id="2.70.150.10:FF:000160">
    <property type="entry name" value="Sarcoplasmic/endoplasmic reticulum calcium ATPase 1"/>
    <property type="match status" value="1"/>
</dbReference>
<dbReference type="NCBIfam" id="TIGR01494">
    <property type="entry name" value="ATPase_P-type"/>
    <property type="match status" value="2"/>
</dbReference>
<feature type="transmembrane region" description="Helical" evidence="11">
    <location>
        <begin position="864"/>
        <end position="882"/>
    </location>
</feature>
<dbReference type="PRINTS" id="PR00120">
    <property type="entry name" value="HATPASE"/>
</dbReference>
<keyword evidence="10 11" id="KW-0472">Membrane</keyword>
<keyword evidence="7" id="KW-0460">Magnesium</keyword>
<dbReference type="InterPro" id="IPR001757">
    <property type="entry name" value="P_typ_ATPase"/>
</dbReference>
<evidence type="ECO:0000256" key="3">
    <source>
        <dbReference type="ARBA" id="ARBA00022553"/>
    </source>
</evidence>
<evidence type="ECO:0000256" key="6">
    <source>
        <dbReference type="ARBA" id="ARBA00022840"/>
    </source>
</evidence>
<accession>A0A4R2KVC1</accession>
<dbReference type="SFLD" id="SFLDS00003">
    <property type="entry name" value="Haloacid_Dehalogenase"/>
    <property type="match status" value="1"/>
</dbReference>
<keyword evidence="9 11" id="KW-1133">Transmembrane helix</keyword>
<feature type="transmembrane region" description="Helical" evidence="11">
    <location>
        <begin position="68"/>
        <end position="83"/>
    </location>
</feature>
<dbReference type="Gene3D" id="2.70.150.10">
    <property type="entry name" value="Calcium-transporting ATPase, cytoplasmic transduction domain A"/>
    <property type="match status" value="1"/>
</dbReference>
<keyword evidence="14" id="KW-1185">Reference proteome</keyword>
<proteinExistence type="inferred from homology"/>
<keyword evidence="5" id="KW-0547">Nucleotide-binding</keyword>
<keyword evidence="4 11" id="KW-0812">Transmembrane</keyword>
<evidence type="ECO:0000256" key="2">
    <source>
        <dbReference type="ARBA" id="ARBA00005675"/>
    </source>
</evidence>
<comment type="caution">
    <text evidence="13">The sequence shown here is derived from an EMBL/GenBank/DDBJ whole genome shotgun (WGS) entry which is preliminary data.</text>
</comment>
<dbReference type="InterPro" id="IPR050510">
    <property type="entry name" value="Cation_transp_ATPase_P-type"/>
</dbReference>
<dbReference type="OrthoDB" id="9814270at2"/>
<dbReference type="SUPFAM" id="SSF81653">
    <property type="entry name" value="Calcium ATPase, transduction domain A"/>
    <property type="match status" value="1"/>
</dbReference>
<dbReference type="RefSeq" id="WP_117318477.1">
    <property type="nucleotide sequence ID" value="NZ_QQSW01000014.1"/>
</dbReference>
<dbReference type="PANTHER" id="PTHR43294">
    <property type="entry name" value="SODIUM/POTASSIUM-TRANSPORTING ATPASE SUBUNIT ALPHA"/>
    <property type="match status" value="1"/>
</dbReference>
<dbReference type="Gene3D" id="3.40.50.1000">
    <property type="entry name" value="HAD superfamily/HAD-like"/>
    <property type="match status" value="1"/>
</dbReference>
<dbReference type="SFLD" id="SFLDG00002">
    <property type="entry name" value="C1.7:_P-type_atpase_like"/>
    <property type="match status" value="1"/>
</dbReference>
<keyword evidence="3" id="KW-0597">Phosphoprotein</keyword>
<evidence type="ECO:0000256" key="10">
    <source>
        <dbReference type="ARBA" id="ARBA00023136"/>
    </source>
</evidence>
<dbReference type="InterPro" id="IPR023214">
    <property type="entry name" value="HAD_sf"/>
</dbReference>
<evidence type="ECO:0000256" key="4">
    <source>
        <dbReference type="ARBA" id="ARBA00022692"/>
    </source>
</evidence>
<feature type="domain" description="Cation-transporting P-type ATPase N-terminal" evidence="12">
    <location>
        <begin position="12"/>
        <end position="85"/>
    </location>
</feature>
<dbReference type="InterPro" id="IPR004014">
    <property type="entry name" value="ATPase_P-typ_cation-transptr_N"/>
</dbReference>
<dbReference type="GO" id="GO:0012505">
    <property type="term" value="C:endomembrane system"/>
    <property type="evidence" value="ECO:0007669"/>
    <property type="project" value="UniProtKB-SubCell"/>
</dbReference>
<feature type="transmembrane region" description="Helical" evidence="11">
    <location>
        <begin position="279"/>
        <end position="306"/>
    </location>
</feature>
<feature type="transmembrane region" description="Helical" evidence="11">
    <location>
        <begin position="254"/>
        <end position="273"/>
    </location>
</feature>
<evidence type="ECO:0000313" key="13">
    <source>
        <dbReference type="EMBL" id="TCO75126.1"/>
    </source>
</evidence>
<dbReference type="SUPFAM" id="SSF81665">
    <property type="entry name" value="Calcium ATPase, transmembrane domain M"/>
    <property type="match status" value="1"/>
</dbReference>